<evidence type="ECO:0000313" key="6">
    <source>
        <dbReference type="Proteomes" id="UP001597478"/>
    </source>
</evidence>
<dbReference type="InterPro" id="IPR036388">
    <property type="entry name" value="WH-like_DNA-bd_sf"/>
</dbReference>
<evidence type="ECO:0000256" key="2">
    <source>
        <dbReference type="ARBA" id="ARBA00023125"/>
    </source>
</evidence>
<protein>
    <submittedName>
        <fullName evidence="5">MarR family winged helix-turn-helix transcriptional regulator</fullName>
    </submittedName>
</protein>
<evidence type="ECO:0000256" key="1">
    <source>
        <dbReference type="ARBA" id="ARBA00023015"/>
    </source>
</evidence>
<dbReference type="PROSITE" id="PS01117">
    <property type="entry name" value="HTH_MARR_1"/>
    <property type="match status" value="1"/>
</dbReference>
<gene>
    <name evidence="5" type="ORF">ACFS2C_25410</name>
</gene>
<dbReference type="PANTHER" id="PTHR39515:SF2">
    <property type="entry name" value="HTH-TYPE TRANSCRIPTIONAL REGULATOR RV0880"/>
    <property type="match status" value="1"/>
</dbReference>
<feature type="domain" description="HTH marR-type" evidence="4">
    <location>
        <begin position="1"/>
        <end position="138"/>
    </location>
</feature>
<reference evidence="6" key="1">
    <citation type="journal article" date="2019" name="Int. J. Syst. Evol. Microbiol.">
        <title>The Global Catalogue of Microorganisms (GCM) 10K type strain sequencing project: providing services to taxonomists for standard genome sequencing and annotation.</title>
        <authorList>
            <consortium name="The Broad Institute Genomics Platform"/>
            <consortium name="The Broad Institute Genome Sequencing Center for Infectious Disease"/>
            <person name="Wu L."/>
            <person name="Ma J."/>
        </authorList>
    </citation>
    <scope>NUCLEOTIDE SEQUENCE [LARGE SCALE GENOMIC DNA]</scope>
    <source>
        <strain evidence="6">IBRC-M 10906</strain>
    </source>
</reference>
<dbReference type="PROSITE" id="PS50995">
    <property type="entry name" value="HTH_MARR_2"/>
    <property type="match status" value="1"/>
</dbReference>
<organism evidence="5 6">
    <name type="scientific">Prauserella oleivorans</name>
    <dbReference type="NCBI Taxonomy" id="1478153"/>
    <lineage>
        <taxon>Bacteria</taxon>
        <taxon>Bacillati</taxon>
        <taxon>Actinomycetota</taxon>
        <taxon>Actinomycetes</taxon>
        <taxon>Pseudonocardiales</taxon>
        <taxon>Pseudonocardiaceae</taxon>
        <taxon>Prauserella</taxon>
    </lineage>
</organism>
<dbReference type="InterPro" id="IPR000835">
    <property type="entry name" value="HTH_MarR-typ"/>
</dbReference>
<keyword evidence="3" id="KW-0804">Transcription</keyword>
<dbReference type="InterPro" id="IPR036390">
    <property type="entry name" value="WH_DNA-bd_sf"/>
</dbReference>
<keyword evidence="6" id="KW-1185">Reference proteome</keyword>
<comment type="caution">
    <text evidence="5">The sequence shown here is derived from an EMBL/GenBank/DDBJ whole genome shotgun (WGS) entry which is preliminary data.</text>
</comment>
<dbReference type="Pfam" id="PF01047">
    <property type="entry name" value="MarR"/>
    <property type="match status" value="1"/>
</dbReference>
<dbReference type="InterPro" id="IPR023187">
    <property type="entry name" value="Tscrpt_reg_MarR-type_CS"/>
</dbReference>
<keyword evidence="2" id="KW-0238">DNA-binding</keyword>
<dbReference type="Gene3D" id="1.10.10.10">
    <property type="entry name" value="Winged helix-like DNA-binding domain superfamily/Winged helix DNA-binding domain"/>
    <property type="match status" value="1"/>
</dbReference>
<dbReference type="InterPro" id="IPR052526">
    <property type="entry name" value="HTH-type_Bedaq_tolerance"/>
</dbReference>
<evidence type="ECO:0000256" key="3">
    <source>
        <dbReference type="ARBA" id="ARBA00023163"/>
    </source>
</evidence>
<accession>A0ABW5WG61</accession>
<dbReference type="SMART" id="SM00347">
    <property type="entry name" value="HTH_MARR"/>
    <property type="match status" value="1"/>
</dbReference>
<dbReference type="EMBL" id="JBHUOF010000049">
    <property type="protein sequence ID" value="MFD2802734.1"/>
    <property type="molecule type" value="Genomic_DNA"/>
</dbReference>
<evidence type="ECO:0000259" key="4">
    <source>
        <dbReference type="PROSITE" id="PS50995"/>
    </source>
</evidence>
<dbReference type="RefSeq" id="WP_377396016.1">
    <property type="nucleotide sequence ID" value="NZ_JBHSAN010000054.1"/>
</dbReference>
<dbReference type="Proteomes" id="UP001597478">
    <property type="component" value="Unassembled WGS sequence"/>
</dbReference>
<keyword evidence="1" id="KW-0805">Transcription regulation</keyword>
<dbReference type="SUPFAM" id="SSF46785">
    <property type="entry name" value="Winged helix' DNA-binding domain"/>
    <property type="match status" value="1"/>
</dbReference>
<name>A0ABW5WG61_9PSEU</name>
<sequence>MNPSDEVCVDLLRQIRDAHQLQQAWTLQHWHAGQGPNPAAAMLLSEIQRSGEVRLSELAKRRMVDISVVSRQVAQLAEAELIERRPSPDDGRATLVRISAKGEEHLDRWRRHHIDFVRNALADWDEAALRDLTERLGAVVDDLRTAVADTAGNAERPATGRR</sequence>
<proteinExistence type="predicted"/>
<evidence type="ECO:0000313" key="5">
    <source>
        <dbReference type="EMBL" id="MFD2802734.1"/>
    </source>
</evidence>
<dbReference type="PANTHER" id="PTHR39515">
    <property type="entry name" value="CONSERVED PROTEIN"/>
    <property type="match status" value="1"/>
</dbReference>